<dbReference type="InterPro" id="IPR014284">
    <property type="entry name" value="RNA_pol_sigma-70_dom"/>
</dbReference>
<dbReference type="InterPro" id="IPR036388">
    <property type="entry name" value="WH-like_DNA-bd_sf"/>
</dbReference>
<sequence length="225" mass="24645">MAADIANVARATVAVDPQQRQTISPRPGKRNMACRNSFLTIHPVRATAWSNPSMSVPMSSNGLEAVYLANRDKLVRFLVARGAGDAAEDLVNDLWLRISTSSSSGPIANPMSYLFRAADTLMIDRYRAKRQGEKREQDWYELSGDGEASPEPAGERVIGARQEVAKVAAVLARLGARREAIFRRARIDGVSQRQIAAELGVSLSTVEADLRIATRALIELKDELQ</sequence>
<dbReference type="InterPro" id="IPR039425">
    <property type="entry name" value="RNA_pol_sigma-70-like"/>
</dbReference>
<name>A0ABR6KEB4_9SPHN</name>
<dbReference type="Gene3D" id="1.10.10.10">
    <property type="entry name" value="Winged helix-like DNA-binding domain superfamily/Winged helix DNA-binding domain"/>
    <property type="match status" value="1"/>
</dbReference>
<evidence type="ECO:0000256" key="4">
    <source>
        <dbReference type="ARBA" id="ARBA00023163"/>
    </source>
</evidence>
<proteinExistence type="inferred from homology"/>
<reference evidence="6 7" key="1">
    <citation type="submission" date="2020-08" db="EMBL/GenBank/DDBJ databases">
        <title>Genomic Encyclopedia of Type Strains, Phase IV (KMG-IV): sequencing the most valuable type-strain genomes for metagenomic binning, comparative biology and taxonomic classification.</title>
        <authorList>
            <person name="Goeker M."/>
        </authorList>
    </citation>
    <scope>NUCLEOTIDE SEQUENCE [LARGE SCALE GENOMIC DNA]</scope>
    <source>
        <strain evidence="6 7">DSM 14562</strain>
    </source>
</reference>
<keyword evidence="3" id="KW-0731">Sigma factor</keyword>
<dbReference type="Gene3D" id="1.10.1740.10">
    <property type="match status" value="1"/>
</dbReference>
<evidence type="ECO:0000259" key="5">
    <source>
        <dbReference type="Pfam" id="PF08281"/>
    </source>
</evidence>
<protein>
    <submittedName>
        <fullName evidence="6">RNA polymerase sigma-70 factor (ECF subfamily)</fullName>
    </submittedName>
</protein>
<evidence type="ECO:0000313" key="6">
    <source>
        <dbReference type="EMBL" id="MBB4611460.1"/>
    </source>
</evidence>
<dbReference type="PANTHER" id="PTHR43133">
    <property type="entry name" value="RNA POLYMERASE ECF-TYPE SIGMA FACTO"/>
    <property type="match status" value="1"/>
</dbReference>
<gene>
    <name evidence="6" type="ORF">GGQ89_003707</name>
</gene>
<evidence type="ECO:0000256" key="3">
    <source>
        <dbReference type="ARBA" id="ARBA00023082"/>
    </source>
</evidence>
<comment type="caution">
    <text evidence="6">The sequence shown here is derived from an EMBL/GenBank/DDBJ whole genome shotgun (WGS) entry which is preliminary data.</text>
</comment>
<dbReference type="InterPro" id="IPR013325">
    <property type="entry name" value="RNA_pol_sigma_r2"/>
</dbReference>
<organism evidence="6 7">
    <name type="scientific">Sphingomonas yabuuchiae</name>
    <dbReference type="NCBI Taxonomy" id="172044"/>
    <lineage>
        <taxon>Bacteria</taxon>
        <taxon>Pseudomonadati</taxon>
        <taxon>Pseudomonadota</taxon>
        <taxon>Alphaproteobacteria</taxon>
        <taxon>Sphingomonadales</taxon>
        <taxon>Sphingomonadaceae</taxon>
        <taxon>Sphingomonas</taxon>
    </lineage>
</organism>
<dbReference type="Proteomes" id="UP000584663">
    <property type="component" value="Unassembled WGS sequence"/>
</dbReference>
<dbReference type="EMBL" id="JACHNX010000030">
    <property type="protein sequence ID" value="MBB4611460.1"/>
    <property type="molecule type" value="Genomic_DNA"/>
</dbReference>
<dbReference type="InterPro" id="IPR013249">
    <property type="entry name" value="RNA_pol_sigma70_r4_t2"/>
</dbReference>
<keyword evidence="2" id="KW-0805">Transcription regulation</keyword>
<dbReference type="SUPFAM" id="SSF88659">
    <property type="entry name" value="Sigma3 and sigma4 domains of RNA polymerase sigma factors"/>
    <property type="match status" value="1"/>
</dbReference>
<keyword evidence="7" id="KW-1185">Reference proteome</keyword>
<dbReference type="NCBIfam" id="TIGR02937">
    <property type="entry name" value="sigma70-ECF"/>
    <property type="match status" value="1"/>
</dbReference>
<evidence type="ECO:0000256" key="2">
    <source>
        <dbReference type="ARBA" id="ARBA00023015"/>
    </source>
</evidence>
<dbReference type="PANTHER" id="PTHR43133:SF63">
    <property type="entry name" value="RNA POLYMERASE SIGMA FACTOR FECI-RELATED"/>
    <property type="match status" value="1"/>
</dbReference>
<evidence type="ECO:0000256" key="1">
    <source>
        <dbReference type="ARBA" id="ARBA00010641"/>
    </source>
</evidence>
<feature type="domain" description="RNA polymerase sigma factor 70 region 4 type 2" evidence="5">
    <location>
        <begin position="167"/>
        <end position="211"/>
    </location>
</feature>
<dbReference type="SUPFAM" id="SSF88946">
    <property type="entry name" value="Sigma2 domain of RNA polymerase sigma factors"/>
    <property type="match status" value="1"/>
</dbReference>
<accession>A0ABR6KEB4</accession>
<dbReference type="Pfam" id="PF08281">
    <property type="entry name" value="Sigma70_r4_2"/>
    <property type="match status" value="1"/>
</dbReference>
<dbReference type="RefSeq" id="WP_330218793.1">
    <property type="nucleotide sequence ID" value="NZ_JACHNX010000030.1"/>
</dbReference>
<dbReference type="InterPro" id="IPR013324">
    <property type="entry name" value="RNA_pol_sigma_r3/r4-like"/>
</dbReference>
<evidence type="ECO:0000313" key="7">
    <source>
        <dbReference type="Proteomes" id="UP000584663"/>
    </source>
</evidence>
<keyword evidence="4" id="KW-0804">Transcription</keyword>
<comment type="similarity">
    <text evidence="1">Belongs to the sigma-70 factor family. ECF subfamily.</text>
</comment>